<keyword evidence="3" id="KW-1185">Reference proteome</keyword>
<name>A0A4P8ECZ1_9RHOB</name>
<feature type="transmembrane region" description="Helical" evidence="1">
    <location>
        <begin position="33"/>
        <end position="55"/>
    </location>
</feature>
<sequence>MTTIIARLGTEDLAEDGGFRGSVIYIRSVVRKILTFILSSILFVIVIAVVGEFFIEVAKAKGWYENAGQTWDRFMGVITDFASSNTALYPLIGLGGLVAGLWLDFLLAHVDRVRLAGAGKFDLRFIRQNLDVVKYFTFSPQKKNEVETALSNITSYRRFMSGNQDIQNVLDIFVQAIGLAEISAQRQPTIKQRQDDGKWHFISKHELVRQMCDSLYEVCENPSLCDPVALEDENGICWMPPVIREATVIISGAA</sequence>
<dbReference type="OrthoDB" id="10003076at2"/>
<evidence type="ECO:0000313" key="3">
    <source>
        <dbReference type="Proteomes" id="UP000298631"/>
    </source>
</evidence>
<evidence type="ECO:0000313" key="2">
    <source>
        <dbReference type="EMBL" id="QCO54636.1"/>
    </source>
</evidence>
<gene>
    <name evidence="2" type="ORF">EOK75_01700</name>
</gene>
<proteinExistence type="predicted"/>
<dbReference type="EMBL" id="CP039964">
    <property type="protein sequence ID" value="QCO54636.1"/>
    <property type="molecule type" value="Genomic_DNA"/>
</dbReference>
<keyword evidence="1" id="KW-1133">Transmembrane helix</keyword>
<dbReference type="KEGG" id="pseb:EOK75_01700"/>
<protein>
    <submittedName>
        <fullName evidence="2">Uncharacterized protein</fullName>
    </submittedName>
</protein>
<dbReference type="RefSeq" id="WP_137192313.1">
    <property type="nucleotide sequence ID" value="NZ_CP039964.1"/>
</dbReference>
<organism evidence="2 3">
    <name type="scientific">Pseudorhodobacter turbinis</name>
    <dbReference type="NCBI Taxonomy" id="2500533"/>
    <lineage>
        <taxon>Bacteria</taxon>
        <taxon>Pseudomonadati</taxon>
        <taxon>Pseudomonadota</taxon>
        <taxon>Alphaproteobacteria</taxon>
        <taxon>Rhodobacterales</taxon>
        <taxon>Paracoccaceae</taxon>
        <taxon>Pseudorhodobacter</taxon>
    </lineage>
</organism>
<keyword evidence="1" id="KW-0812">Transmembrane</keyword>
<keyword evidence="1" id="KW-0472">Membrane</keyword>
<dbReference type="Proteomes" id="UP000298631">
    <property type="component" value="Chromosome"/>
</dbReference>
<accession>A0A4P8ECZ1</accession>
<evidence type="ECO:0000256" key="1">
    <source>
        <dbReference type="SAM" id="Phobius"/>
    </source>
</evidence>
<feature type="transmembrane region" description="Helical" evidence="1">
    <location>
        <begin position="87"/>
        <end position="107"/>
    </location>
</feature>
<reference evidence="2 3" key="1">
    <citation type="submission" date="2019-05" db="EMBL/GenBank/DDBJ databases">
        <title>Pseudorhodobacter turbinis sp. nov., isolated from the gut of the Korean turban shell.</title>
        <authorList>
            <person name="Jeong Y.-S."/>
            <person name="Kang W.-R."/>
            <person name="Bae J.-W."/>
        </authorList>
    </citation>
    <scope>NUCLEOTIDE SEQUENCE [LARGE SCALE GENOMIC DNA]</scope>
    <source>
        <strain evidence="2 3">S12M18</strain>
    </source>
</reference>
<dbReference type="AlphaFoldDB" id="A0A4P8ECZ1"/>